<dbReference type="AlphaFoldDB" id="A0A1G8E2X7"/>
<dbReference type="STRING" id="1121419.SAMN05443529_11638"/>
<dbReference type="OrthoDB" id="5501731at2"/>
<dbReference type="SUPFAM" id="SSF117892">
    <property type="entry name" value="Band 7/SPFH domain"/>
    <property type="match status" value="1"/>
</dbReference>
<dbReference type="SMART" id="SM00244">
    <property type="entry name" value="PHB"/>
    <property type="match status" value="1"/>
</dbReference>
<dbReference type="RefSeq" id="WP_092334205.1">
    <property type="nucleotide sequence ID" value="NZ_FNCP01000016.1"/>
</dbReference>
<dbReference type="InterPro" id="IPR036013">
    <property type="entry name" value="Band_7/SPFH_dom_sf"/>
</dbReference>
<dbReference type="InterPro" id="IPR001107">
    <property type="entry name" value="Band_7"/>
</dbReference>
<gene>
    <name evidence="3" type="ORF">SAMN05443529_11638</name>
</gene>
<accession>A0A1G8E2X7</accession>
<evidence type="ECO:0000259" key="2">
    <source>
        <dbReference type="SMART" id="SM00244"/>
    </source>
</evidence>
<keyword evidence="4" id="KW-1185">Reference proteome</keyword>
<dbReference type="GO" id="GO:0005886">
    <property type="term" value="C:plasma membrane"/>
    <property type="evidence" value="ECO:0007669"/>
    <property type="project" value="InterPro"/>
</dbReference>
<dbReference type="PANTHER" id="PTHR10264:SF83">
    <property type="entry name" value="BLL5629 PROTEIN"/>
    <property type="match status" value="1"/>
</dbReference>
<protein>
    <submittedName>
        <fullName evidence="3">SPFH domain / Band 7 family protein</fullName>
    </submittedName>
</protein>
<comment type="similarity">
    <text evidence="1">Belongs to the band 7/mec-2 family.</text>
</comment>
<dbReference type="InterPro" id="IPR043202">
    <property type="entry name" value="Band-7_stomatin-like"/>
</dbReference>
<sequence>MKVSIKNDERGLLFKDGNYTKCLKPGKHYFNPLLKYQVVTSDVNKTFETNGKNINLFLGDHELLQELTVMDIQDYEIAIHFEDKKLTEVLKPGIYAFWNVMKKHEFTMIDIRNPEVQGDIDPSVYSNPKLAGFLSYCEVASYEKGILYYDNKIQRILEPGRYYFWKSPVHIAVKNVDLRQQQMDMTGQEIMTEDKITLRLNFVCQYKIIDPLKVIEVKSFEEQLYIILQLILREYIGSLKLDDLLLKKKEVGNYILGKFQEQSSGFGVDFIFVGVKDIILPGDIKEILNTVLIAEKKAQANVITRREEVASTRSLLNTAKLMEENQTLYRLKELEFLEKICDKIGNISLTGGGSLLEQLNNLLSAKSMN</sequence>
<dbReference type="PRINTS" id="PR00721">
    <property type="entry name" value="STOMATIN"/>
</dbReference>
<name>A0A1G8E2X7_9FIRM</name>
<reference evidence="4" key="1">
    <citation type="submission" date="2016-10" db="EMBL/GenBank/DDBJ databases">
        <authorList>
            <person name="Varghese N."/>
            <person name="Submissions S."/>
        </authorList>
    </citation>
    <scope>NUCLEOTIDE SEQUENCE [LARGE SCALE GENOMIC DNA]</scope>
    <source>
        <strain evidence="4">DSM 8344</strain>
    </source>
</reference>
<dbReference type="InterPro" id="IPR001972">
    <property type="entry name" value="Stomatin_HflK_fam"/>
</dbReference>
<proteinExistence type="inferred from homology"/>
<dbReference type="Pfam" id="PF01145">
    <property type="entry name" value="Band_7"/>
    <property type="match status" value="1"/>
</dbReference>
<evidence type="ECO:0000313" key="4">
    <source>
        <dbReference type="Proteomes" id="UP000198656"/>
    </source>
</evidence>
<dbReference type="CDD" id="cd13438">
    <property type="entry name" value="SPFH_eoslipins_u2"/>
    <property type="match status" value="1"/>
</dbReference>
<dbReference type="Gene3D" id="3.30.479.30">
    <property type="entry name" value="Band 7 domain"/>
    <property type="match status" value="1"/>
</dbReference>
<dbReference type="EMBL" id="FNCP01000016">
    <property type="protein sequence ID" value="SDH64273.1"/>
    <property type="molecule type" value="Genomic_DNA"/>
</dbReference>
<feature type="domain" description="Band 7" evidence="2">
    <location>
        <begin position="134"/>
        <end position="292"/>
    </location>
</feature>
<dbReference type="PANTHER" id="PTHR10264">
    <property type="entry name" value="BAND 7 PROTEIN-RELATED"/>
    <property type="match status" value="1"/>
</dbReference>
<organism evidence="3 4">
    <name type="scientific">Desulfosporosinus hippei DSM 8344</name>
    <dbReference type="NCBI Taxonomy" id="1121419"/>
    <lineage>
        <taxon>Bacteria</taxon>
        <taxon>Bacillati</taxon>
        <taxon>Bacillota</taxon>
        <taxon>Clostridia</taxon>
        <taxon>Eubacteriales</taxon>
        <taxon>Desulfitobacteriaceae</taxon>
        <taxon>Desulfosporosinus</taxon>
    </lineage>
</organism>
<dbReference type="Proteomes" id="UP000198656">
    <property type="component" value="Unassembled WGS sequence"/>
</dbReference>
<evidence type="ECO:0000256" key="1">
    <source>
        <dbReference type="ARBA" id="ARBA00008164"/>
    </source>
</evidence>
<evidence type="ECO:0000313" key="3">
    <source>
        <dbReference type="EMBL" id="SDH64273.1"/>
    </source>
</evidence>